<keyword evidence="1" id="KW-0732">Signal</keyword>
<accession>A0A212J5C6</accession>
<feature type="chain" id="PRO_5013188388" evidence="1">
    <location>
        <begin position="21"/>
        <end position="222"/>
    </location>
</feature>
<gene>
    <name evidence="2" type="ORF">KL86DYS2_10769</name>
</gene>
<organism evidence="2">
    <name type="scientific">uncultured Dysgonomonas sp</name>
    <dbReference type="NCBI Taxonomy" id="206096"/>
    <lineage>
        <taxon>Bacteria</taxon>
        <taxon>Pseudomonadati</taxon>
        <taxon>Bacteroidota</taxon>
        <taxon>Bacteroidia</taxon>
        <taxon>Bacteroidales</taxon>
        <taxon>Dysgonomonadaceae</taxon>
        <taxon>Dysgonomonas</taxon>
        <taxon>environmental samples</taxon>
    </lineage>
</organism>
<protein>
    <submittedName>
        <fullName evidence="2">Uncharacterized protein</fullName>
    </submittedName>
</protein>
<dbReference type="RefSeq" id="WP_296947319.1">
    <property type="nucleotide sequence ID" value="NZ_LT599021.1"/>
</dbReference>
<evidence type="ECO:0000256" key="1">
    <source>
        <dbReference type="SAM" id="SignalP"/>
    </source>
</evidence>
<name>A0A212J5C6_9BACT</name>
<evidence type="ECO:0000313" key="2">
    <source>
        <dbReference type="EMBL" id="SBV94662.1"/>
    </source>
</evidence>
<dbReference type="AlphaFoldDB" id="A0A212J5C6"/>
<proteinExistence type="predicted"/>
<sequence>MKNKHFTILCLILLPMLSYAQDDSDSKFLFEKFEKGKVIYKKGSTTTASFNYNIFTGKMVFMGDNNVIMELANPSLISFININDRVFEHIKNDEFYEKIKLNSETLPLYIKWYSSFISKGKTGAYGMRSVNNSSTEMKNINQDFNGHTPDLVLGKDVVKQPKNSYFLKIKGKFQKFNSFDSLAKIFKKHELEIKEQLKESNLDFKNIEDVKKAVEYCSQFVE</sequence>
<reference evidence="2" key="1">
    <citation type="submission" date="2016-04" db="EMBL/GenBank/DDBJ databases">
        <authorList>
            <person name="Evans L.H."/>
            <person name="Alamgir A."/>
            <person name="Owens N."/>
            <person name="Weber N.D."/>
            <person name="Virtaneva K."/>
            <person name="Barbian K."/>
            <person name="Babar A."/>
            <person name="Rosenke K."/>
        </authorList>
    </citation>
    <scope>NUCLEOTIDE SEQUENCE</scope>
    <source>
        <strain evidence="2">86-2</strain>
    </source>
</reference>
<dbReference type="EMBL" id="FLUL01000001">
    <property type="protein sequence ID" value="SBV94662.1"/>
    <property type="molecule type" value="Genomic_DNA"/>
</dbReference>
<feature type="signal peptide" evidence="1">
    <location>
        <begin position="1"/>
        <end position="20"/>
    </location>
</feature>